<keyword evidence="12" id="KW-0067">ATP-binding</keyword>
<evidence type="ECO:0000256" key="11">
    <source>
        <dbReference type="ARBA" id="ARBA00022777"/>
    </source>
</evidence>
<keyword evidence="15" id="KW-0829">Tyrosine-protein kinase</keyword>
<feature type="domain" description="AAA" evidence="19">
    <location>
        <begin position="273"/>
        <end position="404"/>
    </location>
</feature>
<evidence type="ECO:0000256" key="5">
    <source>
        <dbReference type="ARBA" id="ARBA00011903"/>
    </source>
</evidence>
<dbReference type="Gene3D" id="3.40.50.300">
    <property type="entry name" value="P-loop containing nucleotide triphosphate hydrolases"/>
    <property type="match status" value="1"/>
</dbReference>
<evidence type="ECO:0000256" key="13">
    <source>
        <dbReference type="ARBA" id="ARBA00022989"/>
    </source>
</evidence>
<dbReference type="PANTHER" id="PTHR32309">
    <property type="entry name" value="TYROSINE-PROTEIN KINASE"/>
    <property type="match status" value="1"/>
</dbReference>
<evidence type="ECO:0000256" key="14">
    <source>
        <dbReference type="ARBA" id="ARBA00023136"/>
    </source>
</evidence>
<dbReference type="Pfam" id="PF02706">
    <property type="entry name" value="Wzz"/>
    <property type="match status" value="1"/>
</dbReference>
<keyword evidence="7" id="KW-0997">Cell inner membrane</keyword>
<protein>
    <recommendedName>
        <fullName evidence="5">non-specific protein-tyrosine kinase</fullName>
        <ecNumber evidence="5">2.7.10.2</ecNumber>
    </recommendedName>
</protein>
<keyword evidence="21" id="KW-1185">Reference proteome</keyword>
<proteinExistence type="inferred from homology"/>
<gene>
    <name evidence="20" type="ORF">RB614_27255</name>
</gene>
<evidence type="ECO:0000256" key="7">
    <source>
        <dbReference type="ARBA" id="ARBA00022519"/>
    </source>
</evidence>
<dbReference type="SUPFAM" id="SSF52540">
    <property type="entry name" value="P-loop containing nucleoside triphosphate hydrolases"/>
    <property type="match status" value="1"/>
</dbReference>
<evidence type="ECO:0000256" key="1">
    <source>
        <dbReference type="ARBA" id="ARBA00004429"/>
    </source>
</evidence>
<keyword evidence="6" id="KW-1003">Cell membrane</keyword>
<evidence type="ECO:0000313" key="20">
    <source>
        <dbReference type="EMBL" id="MDQ7908229.1"/>
    </source>
</evidence>
<accession>A0ABU0ZPF0</accession>
<keyword evidence="8 20" id="KW-0808">Transferase</keyword>
<dbReference type="CDD" id="cd05387">
    <property type="entry name" value="BY-kinase"/>
    <property type="match status" value="1"/>
</dbReference>
<evidence type="ECO:0000256" key="6">
    <source>
        <dbReference type="ARBA" id="ARBA00022475"/>
    </source>
</evidence>
<dbReference type="InterPro" id="IPR025669">
    <property type="entry name" value="AAA_dom"/>
</dbReference>
<dbReference type="Proteomes" id="UP001230908">
    <property type="component" value="Unassembled WGS sequence"/>
</dbReference>
<keyword evidence="11" id="KW-0418">Kinase</keyword>
<comment type="catalytic activity">
    <reaction evidence="16">
        <text>L-tyrosyl-[protein] + ATP = O-phospho-L-tyrosyl-[protein] + ADP + H(+)</text>
        <dbReference type="Rhea" id="RHEA:10596"/>
        <dbReference type="Rhea" id="RHEA-COMP:10136"/>
        <dbReference type="Rhea" id="RHEA-COMP:20101"/>
        <dbReference type="ChEBI" id="CHEBI:15378"/>
        <dbReference type="ChEBI" id="CHEBI:30616"/>
        <dbReference type="ChEBI" id="CHEBI:46858"/>
        <dbReference type="ChEBI" id="CHEBI:61978"/>
        <dbReference type="ChEBI" id="CHEBI:456216"/>
        <dbReference type="EC" id="2.7.10.2"/>
    </reaction>
</comment>
<dbReference type="InterPro" id="IPR005702">
    <property type="entry name" value="Wzc-like_C"/>
</dbReference>
<keyword evidence="10" id="KW-0547">Nucleotide-binding</keyword>
<comment type="subcellular location">
    <subcellularLocation>
        <location evidence="1">Cell inner membrane</location>
        <topology evidence="1">Multi-pass membrane protein</topology>
    </subcellularLocation>
</comment>
<evidence type="ECO:0000256" key="10">
    <source>
        <dbReference type="ARBA" id="ARBA00022741"/>
    </source>
</evidence>
<dbReference type="PANTHER" id="PTHR32309:SF13">
    <property type="entry name" value="FERRIC ENTEROBACTIN TRANSPORT PROTEIN FEPE"/>
    <property type="match status" value="1"/>
</dbReference>
<keyword evidence="9" id="KW-0812">Transmembrane</keyword>
<comment type="similarity">
    <text evidence="4">Belongs to the etk/wzc family.</text>
</comment>
<sequence length="493" mass="52615">MDLRDYLHAVRKRWWFVLLAVAAAAGVAALVTALTPARYATSTTFFVTTANQGVADAYQGELFSQQRVKSYTDLLTSDRLARAVAGRAGHGLSAAEVQSRISAKAVPGTVLLRSTVTDRDGDRSRAVADAVASEFTALVEELETPPGRSTSSVKVAVVSGPTLQSTPVAPRPVRNYTVALLVGLVLGAAAAVLRDVLDTTVRGADSLREVTPAPLLGTIPFDAAARQSPLIVADQRRSVRAEALRQLRTNLQFVDVDRAARSIVVTSSVPDEGKSATAANLAIMFAEGGRRVLLVEADMRRPRVAEYLGLEGAIGLSNVLAGHAEIDDVLQRWGKHDLWVLPSGALPPNPSELLGSQALVDLLDRMRERFDIVIIDTPPLLPVTDAAVATVRADGALVVVRCGRTTRPQVATAVRALAAVDARLLGFVLNMTPPTRNEDYYYQSHGPDARPRLDRVEVTAAPPVARSTENATEKVGNAAEKVGDVAERVRSAR</sequence>
<evidence type="ECO:0000256" key="4">
    <source>
        <dbReference type="ARBA" id="ARBA00008883"/>
    </source>
</evidence>
<keyword evidence="14" id="KW-0472">Membrane</keyword>
<comment type="similarity">
    <text evidence="2">Belongs to the CpsC/CapA family.</text>
</comment>
<feature type="compositionally biased region" description="Basic and acidic residues" evidence="17">
    <location>
        <begin position="481"/>
        <end position="493"/>
    </location>
</feature>
<comment type="similarity">
    <text evidence="3">Belongs to the CpsD/CapB family.</text>
</comment>
<dbReference type="EMBL" id="JAVHUY010000028">
    <property type="protein sequence ID" value="MDQ7908229.1"/>
    <property type="molecule type" value="Genomic_DNA"/>
</dbReference>
<reference evidence="20 21" key="1">
    <citation type="submission" date="2023-08" db="EMBL/GenBank/DDBJ databases">
        <title>Phytohabitans sansha sp. nov., isolated from marine sediment.</title>
        <authorList>
            <person name="Zhao Y."/>
            <person name="Yi K."/>
        </authorList>
    </citation>
    <scope>NUCLEOTIDE SEQUENCE [LARGE SCALE GENOMIC DNA]</scope>
    <source>
        <strain evidence="20 21">ZYX-F-186</strain>
    </source>
</reference>
<keyword evidence="13" id="KW-1133">Transmembrane helix</keyword>
<evidence type="ECO:0000256" key="3">
    <source>
        <dbReference type="ARBA" id="ARBA00007316"/>
    </source>
</evidence>
<dbReference type="EC" id="2.7.10.2" evidence="5"/>
<evidence type="ECO:0000256" key="17">
    <source>
        <dbReference type="SAM" id="MobiDB-lite"/>
    </source>
</evidence>
<dbReference type="InterPro" id="IPR003856">
    <property type="entry name" value="LPS_length_determ_N"/>
</dbReference>
<evidence type="ECO:0000256" key="12">
    <source>
        <dbReference type="ARBA" id="ARBA00022840"/>
    </source>
</evidence>
<evidence type="ECO:0000313" key="21">
    <source>
        <dbReference type="Proteomes" id="UP001230908"/>
    </source>
</evidence>
<feature type="domain" description="Polysaccharide chain length determinant N-terminal" evidence="18">
    <location>
        <begin position="1"/>
        <end position="84"/>
    </location>
</feature>
<evidence type="ECO:0000256" key="16">
    <source>
        <dbReference type="ARBA" id="ARBA00051245"/>
    </source>
</evidence>
<evidence type="ECO:0000256" key="2">
    <source>
        <dbReference type="ARBA" id="ARBA00006683"/>
    </source>
</evidence>
<dbReference type="InterPro" id="IPR050445">
    <property type="entry name" value="Bact_polysacc_biosynth/exp"/>
</dbReference>
<organism evidence="20 21">
    <name type="scientific">Phytohabitans maris</name>
    <dbReference type="NCBI Taxonomy" id="3071409"/>
    <lineage>
        <taxon>Bacteria</taxon>
        <taxon>Bacillati</taxon>
        <taxon>Actinomycetota</taxon>
        <taxon>Actinomycetes</taxon>
        <taxon>Micromonosporales</taxon>
        <taxon>Micromonosporaceae</taxon>
    </lineage>
</organism>
<comment type="caution">
    <text evidence="20">The sequence shown here is derived from an EMBL/GenBank/DDBJ whole genome shotgun (WGS) entry which is preliminary data.</text>
</comment>
<evidence type="ECO:0000259" key="19">
    <source>
        <dbReference type="Pfam" id="PF13614"/>
    </source>
</evidence>
<dbReference type="GO" id="GO:0004715">
    <property type="term" value="F:non-membrane spanning protein tyrosine kinase activity"/>
    <property type="evidence" value="ECO:0007669"/>
    <property type="project" value="UniProtKB-EC"/>
</dbReference>
<dbReference type="RefSeq" id="WP_308715495.1">
    <property type="nucleotide sequence ID" value="NZ_JAVHUY010000028.1"/>
</dbReference>
<evidence type="ECO:0000256" key="9">
    <source>
        <dbReference type="ARBA" id="ARBA00022692"/>
    </source>
</evidence>
<dbReference type="InterPro" id="IPR027417">
    <property type="entry name" value="P-loop_NTPase"/>
</dbReference>
<evidence type="ECO:0000256" key="8">
    <source>
        <dbReference type="ARBA" id="ARBA00022679"/>
    </source>
</evidence>
<dbReference type="NCBIfam" id="TIGR01007">
    <property type="entry name" value="eps_fam"/>
    <property type="match status" value="1"/>
</dbReference>
<evidence type="ECO:0000259" key="18">
    <source>
        <dbReference type="Pfam" id="PF02706"/>
    </source>
</evidence>
<name>A0ABU0ZPF0_9ACTN</name>
<evidence type="ECO:0000256" key="15">
    <source>
        <dbReference type="ARBA" id="ARBA00023137"/>
    </source>
</evidence>
<dbReference type="Pfam" id="PF13614">
    <property type="entry name" value="AAA_31"/>
    <property type="match status" value="1"/>
</dbReference>
<feature type="region of interest" description="Disordered" evidence="17">
    <location>
        <begin position="461"/>
        <end position="493"/>
    </location>
</feature>